<protein>
    <recommendedName>
        <fullName evidence="1">High-affinity nitrate transporter</fullName>
    </recommendedName>
</protein>
<keyword evidence="1" id="KW-0812">Transmembrane</keyword>
<dbReference type="AlphaFoldDB" id="A0AAP0M7Q4"/>
<dbReference type="PIRSF" id="PIRSF012939">
    <property type="entry name" value="Transpt_NO3_Nar2"/>
    <property type="match status" value="1"/>
</dbReference>
<evidence type="ECO:0000313" key="2">
    <source>
        <dbReference type="EMBL" id="KAK9198116.1"/>
    </source>
</evidence>
<keyword evidence="1" id="KW-1133">Transmembrane helix</keyword>
<keyword evidence="1" id="KW-0472">Membrane</keyword>
<keyword evidence="1" id="KW-0732">Signal</keyword>
<sequence>MAARGLLLASIYLSLLMHECYGVTLFSSLQKTLQVTTTTKRGQVLKAGEDKVTITWGLNQSLAAGTDSAYKTVKVQLCFAPVSQKDRAWRKTEDHLNKDKTCSFKIVEKPYNKSLQTLDWIIESDVPTATYFVRAYALNAERHEVAYGQSTSDQKTTNLFDIQAITGRHASLDIASVCFSVFSVVALFGFFFHEKRKARMSQQK</sequence>
<feature type="chain" id="PRO_5042675240" description="High-affinity nitrate transporter" evidence="1">
    <location>
        <begin position="23"/>
        <end position="204"/>
    </location>
</feature>
<keyword evidence="1" id="KW-1003">Cell membrane</keyword>
<dbReference type="EMBL" id="JBCGBO010000005">
    <property type="protein sequence ID" value="KAK9198116.1"/>
    <property type="molecule type" value="Genomic_DNA"/>
</dbReference>
<accession>A0AAP0M7Q4</accession>
<dbReference type="GO" id="GO:0015112">
    <property type="term" value="F:nitrate transmembrane transporter activity"/>
    <property type="evidence" value="ECO:0007669"/>
    <property type="project" value="TreeGrafter"/>
</dbReference>
<dbReference type="PANTHER" id="PTHR34806">
    <property type="entry name" value="HIGH-AFFINITY NITRATE TRANSPORTER 3.2"/>
    <property type="match status" value="1"/>
</dbReference>
<dbReference type="PANTHER" id="PTHR34806:SF1">
    <property type="entry name" value="HIGH-AFFINITY NITRATE TRANSPORTER 3.1"/>
    <property type="match status" value="1"/>
</dbReference>
<feature type="signal peptide" evidence="1">
    <location>
        <begin position="1"/>
        <end position="22"/>
    </location>
</feature>
<keyword evidence="1" id="KW-0534">Nitrate assimilation</keyword>
<dbReference type="GO" id="GO:0005886">
    <property type="term" value="C:plasma membrane"/>
    <property type="evidence" value="ECO:0007669"/>
    <property type="project" value="UniProtKB-UniRule"/>
</dbReference>
<dbReference type="Pfam" id="PF16974">
    <property type="entry name" value="NAR2"/>
    <property type="match status" value="1"/>
</dbReference>
<keyword evidence="3" id="KW-1185">Reference proteome</keyword>
<comment type="caution">
    <text evidence="2">The sequence shown here is derived from an EMBL/GenBank/DDBJ whole genome shotgun (WGS) entry which is preliminary data.</text>
</comment>
<name>A0AAP0M7Q4_9ROSI</name>
<dbReference type="Proteomes" id="UP001428341">
    <property type="component" value="Unassembled WGS sequence"/>
</dbReference>
<dbReference type="GO" id="GO:0010167">
    <property type="term" value="P:response to nitrate"/>
    <property type="evidence" value="ECO:0007669"/>
    <property type="project" value="UniProtKB-UniRule"/>
</dbReference>
<evidence type="ECO:0000313" key="3">
    <source>
        <dbReference type="Proteomes" id="UP001428341"/>
    </source>
</evidence>
<feature type="transmembrane region" description="Helical" evidence="1">
    <location>
        <begin position="174"/>
        <end position="192"/>
    </location>
</feature>
<organism evidence="2 3">
    <name type="scientific">Citrus x changshan-huyou</name>
    <dbReference type="NCBI Taxonomy" id="2935761"/>
    <lineage>
        <taxon>Eukaryota</taxon>
        <taxon>Viridiplantae</taxon>
        <taxon>Streptophyta</taxon>
        <taxon>Embryophyta</taxon>
        <taxon>Tracheophyta</taxon>
        <taxon>Spermatophyta</taxon>
        <taxon>Magnoliopsida</taxon>
        <taxon>eudicotyledons</taxon>
        <taxon>Gunneridae</taxon>
        <taxon>Pentapetalae</taxon>
        <taxon>rosids</taxon>
        <taxon>malvids</taxon>
        <taxon>Sapindales</taxon>
        <taxon>Rutaceae</taxon>
        <taxon>Aurantioideae</taxon>
        <taxon>Citrus</taxon>
    </lineage>
</organism>
<comment type="function">
    <text evidence="1">Involved in nitrate transport.</text>
</comment>
<comment type="similarity">
    <text evidence="1">Belongs to the NAR2 family.</text>
</comment>
<evidence type="ECO:0000256" key="1">
    <source>
        <dbReference type="PIRNR" id="PIRNR012939"/>
    </source>
</evidence>
<dbReference type="InterPro" id="IPR016605">
    <property type="entry name" value="Transptr_NO3_Nar2"/>
</dbReference>
<proteinExistence type="inferred from homology"/>
<dbReference type="GO" id="GO:0042128">
    <property type="term" value="P:nitrate assimilation"/>
    <property type="evidence" value="ECO:0007669"/>
    <property type="project" value="UniProtKB-UniRule"/>
</dbReference>
<reference evidence="2 3" key="1">
    <citation type="submission" date="2024-05" db="EMBL/GenBank/DDBJ databases">
        <title>Haplotype-resolved chromosome-level genome assembly of Huyou (Citrus changshanensis).</title>
        <authorList>
            <person name="Miao C."/>
            <person name="Chen W."/>
            <person name="Wu Y."/>
            <person name="Wang L."/>
            <person name="Zhao S."/>
            <person name="Grierson D."/>
            <person name="Xu C."/>
            <person name="Chen K."/>
        </authorList>
    </citation>
    <scope>NUCLEOTIDE SEQUENCE [LARGE SCALE GENOMIC DNA]</scope>
    <source>
        <strain evidence="2">01-14</strain>
        <tissue evidence="2">Leaf</tissue>
    </source>
</reference>
<gene>
    <name evidence="2" type="ORF">WN944_013299</name>
</gene>